<evidence type="ECO:0000256" key="1">
    <source>
        <dbReference type="SAM" id="Phobius"/>
    </source>
</evidence>
<protein>
    <submittedName>
        <fullName evidence="2">Uncharacterized protein</fullName>
    </submittedName>
</protein>
<reference evidence="2" key="1">
    <citation type="journal article" date="2020" name="Nature">
        <title>Giant virus diversity and host interactions through global metagenomics.</title>
        <authorList>
            <person name="Schulz F."/>
            <person name="Roux S."/>
            <person name="Paez-Espino D."/>
            <person name="Jungbluth S."/>
            <person name="Walsh D.A."/>
            <person name="Denef V.J."/>
            <person name="McMahon K.D."/>
            <person name="Konstantinidis K.T."/>
            <person name="Eloe-Fadrosh E.A."/>
            <person name="Kyrpides N.C."/>
            <person name="Woyke T."/>
        </authorList>
    </citation>
    <scope>NUCLEOTIDE SEQUENCE</scope>
    <source>
        <strain evidence="2">GVMAG-M-3300023174-116</strain>
    </source>
</reference>
<accession>A0A6C0D3N0</accession>
<sequence>MSSSGITSINELPLLNNQNQNGHIQMMNQQPQNIVLNRNEIVSTNNNQMSTTSYTQLLPTSGGSTMSNPLTMENSQQGQAPPNYNELISQLQKAAAYGTTALPSRDIPMEPLKVANDVQSQPNYIPPPQFQEDYIKNSITPQNLADTNIKQIKSGAYFDKLYGELQLPIIIALLFFLFQLPLVKQYNKKLLPFLFKSDGNPNLYGYIANSVLFASMIYVLLKLVAYLA</sequence>
<keyword evidence="1" id="KW-0812">Transmembrane</keyword>
<keyword evidence="1" id="KW-1133">Transmembrane helix</keyword>
<feature type="transmembrane region" description="Helical" evidence="1">
    <location>
        <begin position="161"/>
        <end position="183"/>
    </location>
</feature>
<proteinExistence type="predicted"/>
<dbReference type="EMBL" id="MN739534">
    <property type="protein sequence ID" value="QHT11408.1"/>
    <property type="molecule type" value="Genomic_DNA"/>
</dbReference>
<dbReference type="AlphaFoldDB" id="A0A6C0D3N0"/>
<feature type="transmembrane region" description="Helical" evidence="1">
    <location>
        <begin position="203"/>
        <end position="227"/>
    </location>
</feature>
<keyword evidence="1" id="KW-0472">Membrane</keyword>
<name>A0A6C0D3N0_9ZZZZ</name>
<evidence type="ECO:0000313" key="2">
    <source>
        <dbReference type="EMBL" id="QHT11408.1"/>
    </source>
</evidence>
<organism evidence="2">
    <name type="scientific">viral metagenome</name>
    <dbReference type="NCBI Taxonomy" id="1070528"/>
    <lineage>
        <taxon>unclassified sequences</taxon>
        <taxon>metagenomes</taxon>
        <taxon>organismal metagenomes</taxon>
    </lineage>
</organism>